<feature type="compositionally biased region" description="Basic and acidic residues" evidence="1">
    <location>
        <begin position="56"/>
        <end position="73"/>
    </location>
</feature>
<dbReference type="PROSITE" id="PS51677">
    <property type="entry name" value="NODB"/>
    <property type="match status" value="1"/>
</dbReference>
<dbReference type="PANTHER" id="PTHR10587">
    <property type="entry name" value="GLYCOSYL TRANSFERASE-RELATED"/>
    <property type="match status" value="1"/>
</dbReference>
<dbReference type="HOGENOM" id="CLU_021264_6_3_9"/>
<dbReference type="InterPro" id="IPR050248">
    <property type="entry name" value="Polysacc_deacetylase_ArnD"/>
</dbReference>
<evidence type="ECO:0000256" key="1">
    <source>
        <dbReference type="SAM" id="MobiDB-lite"/>
    </source>
</evidence>
<keyword evidence="4" id="KW-0624">Polysaccharide degradation</keyword>
<dbReference type="SUPFAM" id="SSF88713">
    <property type="entry name" value="Glycoside hydrolase/deacetylase"/>
    <property type="match status" value="1"/>
</dbReference>
<dbReference type="eggNOG" id="COG0726">
    <property type="taxonomic scope" value="Bacteria"/>
</dbReference>
<keyword evidence="2" id="KW-0472">Membrane</keyword>
<feature type="compositionally biased region" description="Basic and acidic residues" evidence="1">
    <location>
        <begin position="87"/>
        <end position="97"/>
    </location>
</feature>
<dbReference type="KEGG" id="bha:BH3902"/>
<gene>
    <name evidence="4" type="ordered locus">BH3902</name>
</gene>
<evidence type="ECO:0000256" key="2">
    <source>
        <dbReference type="SAM" id="Phobius"/>
    </source>
</evidence>
<dbReference type="Proteomes" id="UP000001258">
    <property type="component" value="Chromosome"/>
</dbReference>
<dbReference type="PIR" id="F84137">
    <property type="entry name" value="F84137"/>
</dbReference>
<dbReference type="OrthoDB" id="258610at2"/>
<keyword evidence="4" id="KW-0858">Xylan degradation</keyword>
<sequence length="319" mass="36593">MESRTETNRARRKKNKRKLAVVMLILLIATIISFDRMITREAASSDLIPDATAQEPKVKSETALAEQKDKEQESAQTESTEEGTDSNEVKSKPKENEEVQGSPTDAEPESNAGEQDGTHDKKIVYLTFDDGPTPATKKLLTLLNEYEMKATFFTLSPKVKQYPDIANQIVADGHAIALHGVTHQRERFYASAQSPLNEMVENQQTVESVTGVKTNLIRTPYGSYPHLTTEQRNILKEHGFKLWDWNVDSYDWKLRNERFVETTIKQLENRAHEASHVILFHDTETTIRHIDKLLDYLVEQRYETRLLTEDMEPIHFGTY</sequence>
<protein>
    <submittedName>
        <fullName evidence="4">Endo-1,4-beta-xylanase</fullName>
    </submittedName>
</protein>
<feature type="domain" description="NodB homology" evidence="3">
    <location>
        <begin position="122"/>
        <end position="305"/>
    </location>
</feature>
<feature type="region of interest" description="Disordered" evidence="1">
    <location>
        <begin position="50"/>
        <end position="119"/>
    </location>
</feature>
<dbReference type="RefSeq" id="WP_010900027.1">
    <property type="nucleotide sequence ID" value="NC_002570.2"/>
</dbReference>
<organism evidence="4 5">
    <name type="scientific">Halalkalibacterium halodurans (strain ATCC BAA-125 / DSM 18197 / FERM 7344 / JCM 9153 / C-125)</name>
    <name type="common">Bacillus halodurans</name>
    <dbReference type="NCBI Taxonomy" id="272558"/>
    <lineage>
        <taxon>Bacteria</taxon>
        <taxon>Bacillati</taxon>
        <taxon>Bacillota</taxon>
        <taxon>Bacilli</taxon>
        <taxon>Bacillales</taxon>
        <taxon>Bacillaceae</taxon>
        <taxon>Halalkalibacterium (ex Joshi et al. 2022)</taxon>
    </lineage>
</organism>
<dbReference type="GO" id="GO:0016798">
    <property type="term" value="F:hydrolase activity, acting on glycosyl bonds"/>
    <property type="evidence" value="ECO:0007669"/>
    <property type="project" value="UniProtKB-KW"/>
</dbReference>
<evidence type="ECO:0000313" key="5">
    <source>
        <dbReference type="Proteomes" id="UP000001258"/>
    </source>
</evidence>
<name>Q9K630_HALH5</name>
<dbReference type="STRING" id="272558.gene:10729815"/>
<dbReference type="Gene3D" id="3.20.20.370">
    <property type="entry name" value="Glycoside hydrolase/deacetylase"/>
    <property type="match status" value="1"/>
</dbReference>
<keyword evidence="2" id="KW-1133">Transmembrane helix</keyword>
<feature type="transmembrane region" description="Helical" evidence="2">
    <location>
        <begin position="20"/>
        <end position="38"/>
    </location>
</feature>
<proteinExistence type="predicted"/>
<keyword evidence="5" id="KW-1185">Reference proteome</keyword>
<evidence type="ECO:0000259" key="3">
    <source>
        <dbReference type="PROSITE" id="PS51677"/>
    </source>
</evidence>
<dbReference type="InterPro" id="IPR002509">
    <property type="entry name" value="NODB_dom"/>
</dbReference>
<keyword evidence="4" id="KW-0326">Glycosidase</keyword>
<dbReference type="GO" id="GO:0016810">
    <property type="term" value="F:hydrolase activity, acting on carbon-nitrogen (but not peptide) bonds"/>
    <property type="evidence" value="ECO:0007669"/>
    <property type="project" value="InterPro"/>
</dbReference>
<dbReference type="EMBL" id="BA000004">
    <property type="protein sequence ID" value="BAB07621.1"/>
    <property type="molecule type" value="Genomic_DNA"/>
</dbReference>
<keyword evidence="4" id="KW-0119">Carbohydrate metabolism</keyword>
<accession>Q9K630</accession>
<reference evidence="4 5" key="1">
    <citation type="journal article" date="2000" name="Nucleic Acids Res.">
        <title>Complete genome sequence of the alkaliphilic bacterium Bacillus halodurans and genomic sequence comparison with Bacillus subtilis.</title>
        <authorList>
            <person name="Takami H."/>
            <person name="Nakasone K."/>
            <person name="Takaki Y."/>
            <person name="Maeno G."/>
            <person name="Sasaki R."/>
            <person name="Masui N."/>
            <person name="Fuji F."/>
            <person name="Hirama C."/>
            <person name="Nakamura Y."/>
            <person name="Ogasawara N."/>
            <person name="Kuhara S."/>
            <person name="Horikoshi K."/>
        </authorList>
    </citation>
    <scope>NUCLEOTIDE SEQUENCE [LARGE SCALE GENOMIC DNA]</scope>
    <source>
        <strain evidence="5">ATCC BAA-125 / DSM 18197 / FERM 7344 / JCM 9153 / C-125</strain>
    </source>
</reference>
<keyword evidence="2" id="KW-0812">Transmembrane</keyword>
<dbReference type="CDD" id="cd10944">
    <property type="entry name" value="CE4_SmPgdA_like"/>
    <property type="match status" value="1"/>
</dbReference>
<keyword evidence="4" id="KW-0378">Hydrolase</keyword>
<evidence type="ECO:0000313" key="4">
    <source>
        <dbReference type="EMBL" id="BAB07621.1"/>
    </source>
</evidence>
<dbReference type="InterPro" id="IPR011330">
    <property type="entry name" value="Glyco_hydro/deAcase_b/a-brl"/>
</dbReference>
<dbReference type="PANTHER" id="PTHR10587:SF125">
    <property type="entry name" value="POLYSACCHARIDE DEACETYLASE YHEN-RELATED"/>
    <property type="match status" value="1"/>
</dbReference>
<dbReference type="GO" id="GO:0045493">
    <property type="term" value="P:xylan catabolic process"/>
    <property type="evidence" value="ECO:0007669"/>
    <property type="project" value="UniProtKB-KW"/>
</dbReference>
<dbReference type="AlphaFoldDB" id="Q9K630"/>
<dbReference type="Pfam" id="PF01522">
    <property type="entry name" value="Polysacc_deac_1"/>
    <property type="match status" value="1"/>
</dbReference>